<evidence type="ECO:0000256" key="7">
    <source>
        <dbReference type="ARBA" id="ARBA00022927"/>
    </source>
</evidence>
<dbReference type="GO" id="GO:0006888">
    <property type="term" value="P:endoplasmic reticulum to Golgi vesicle-mediated transport"/>
    <property type="evidence" value="ECO:0007669"/>
    <property type="project" value="InterPro"/>
</dbReference>
<organism evidence="12 13">
    <name type="scientific">Morus notabilis</name>
    <dbReference type="NCBI Taxonomy" id="981085"/>
    <lineage>
        <taxon>Eukaryota</taxon>
        <taxon>Viridiplantae</taxon>
        <taxon>Streptophyta</taxon>
        <taxon>Embryophyta</taxon>
        <taxon>Tracheophyta</taxon>
        <taxon>Spermatophyta</taxon>
        <taxon>Magnoliopsida</taxon>
        <taxon>eudicotyledons</taxon>
        <taxon>Gunneridae</taxon>
        <taxon>Pentapetalae</taxon>
        <taxon>rosids</taxon>
        <taxon>fabids</taxon>
        <taxon>Rosales</taxon>
        <taxon>Moraceae</taxon>
        <taxon>Moreae</taxon>
        <taxon>Morus</taxon>
    </lineage>
</organism>
<protein>
    <submittedName>
        <fullName evidence="12">Uncharacterized protein</fullName>
    </submittedName>
</protein>
<dbReference type="EMBL" id="KE344402">
    <property type="protein sequence ID" value="EXB61170.1"/>
    <property type="molecule type" value="Genomic_DNA"/>
</dbReference>
<evidence type="ECO:0000256" key="8">
    <source>
        <dbReference type="ARBA" id="ARBA00022989"/>
    </source>
</evidence>
<evidence type="ECO:0000256" key="3">
    <source>
        <dbReference type="ARBA" id="ARBA00009727"/>
    </source>
</evidence>
<evidence type="ECO:0000256" key="1">
    <source>
        <dbReference type="ARBA" id="ARBA00004477"/>
    </source>
</evidence>
<evidence type="ECO:0000256" key="11">
    <source>
        <dbReference type="SAM" id="Phobius"/>
    </source>
</evidence>
<dbReference type="GO" id="GO:0005789">
    <property type="term" value="C:endoplasmic reticulum membrane"/>
    <property type="evidence" value="ECO:0007669"/>
    <property type="project" value="UniProtKB-SubCell"/>
</dbReference>
<evidence type="ECO:0000256" key="5">
    <source>
        <dbReference type="ARBA" id="ARBA00022692"/>
    </source>
</evidence>
<feature type="transmembrane region" description="Helical" evidence="11">
    <location>
        <begin position="107"/>
        <end position="128"/>
    </location>
</feature>
<dbReference type="eggNOG" id="KOG3094">
    <property type="taxonomic scope" value="Eukaryota"/>
</dbReference>
<dbReference type="InterPro" id="IPR005578">
    <property type="entry name" value="Yif1_fam"/>
</dbReference>
<proteinExistence type="inferred from homology"/>
<evidence type="ECO:0000256" key="2">
    <source>
        <dbReference type="ARBA" id="ARBA00004653"/>
    </source>
</evidence>
<dbReference type="Pfam" id="PF03878">
    <property type="entry name" value="YIF1"/>
    <property type="match status" value="1"/>
</dbReference>
<dbReference type="OrthoDB" id="337750at2759"/>
<dbReference type="AlphaFoldDB" id="W9QZD5"/>
<feature type="transmembrane region" description="Helical" evidence="11">
    <location>
        <begin position="171"/>
        <end position="188"/>
    </location>
</feature>
<comment type="subcellular location">
    <subcellularLocation>
        <location evidence="1">Endoplasmic reticulum membrane</location>
        <topology evidence="1">Multi-pass membrane protein</topology>
    </subcellularLocation>
    <subcellularLocation>
        <location evidence="2">Golgi apparatus membrane</location>
        <topology evidence="2">Multi-pass membrane protein</topology>
    </subcellularLocation>
</comment>
<sequence length="229" mass="25811">MQDHICPNLSLHIEREKERERPSLESGDLAELREEQRVSFGLGYSEIREALFLIQYYFQVDGHYVKNKLKLVLLPFLHRGHWTRITEAVAGRLSYEPPTNDINAPDLYIPVMAFATYIVLAGIASGLSGKFCPEAVNWQFVKGTMGWLLQVMLLKVSLFSLGGGEAPLLDTIAYAGYTFTGMCLAVLGRITLNHTCYLIIVWTCLCAGIFLVKTLKPTLYTHELRSYSS</sequence>
<feature type="transmembrane region" description="Helical" evidence="11">
    <location>
        <begin position="195"/>
        <end position="212"/>
    </location>
</feature>
<keyword evidence="9" id="KW-0333">Golgi apparatus</keyword>
<keyword evidence="7" id="KW-0653">Protein transport</keyword>
<keyword evidence="8 11" id="KW-1133">Transmembrane helix</keyword>
<evidence type="ECO:0000313" key="13">
    <source>
        <dbReference type="Proteomes" id="UP000030645"/>
    </source>
</evidence>
<keyword evidence="13" id="KW-1185">Reference proteome</keyword>
<name>W9QZD5_9ROSA</name>
<evidence type="ECO:0000256" key="4">
    <source>
        <dbReference type="ARBA" id="ARBA00022448"/>
    </source>
</evidence>
<evidence type="ECO:0000313" key="12">
    <source>
        <dbReference type="EMBL" id="EXB61170.1"/>
    </source>
</evidence>
<dbReference type="GO" id="GO:0030134">
    <property type="term" value="C:COPII-coated ER to Golgi transport vesicle"/>
    <property type="evidence" value="ECO:0007669"/>
    <property type="project" value="TreeGrafter"/>
</dbReference>
<comment type="similarity">
    <text evidence="3">Belongs to the YIF1 family.</text>
</comment>
<dbReference type="KEGG" id="mnt:21390835"/>
<keyword evidence="10 11" id="KW-0472">Membrane</keyword>
<accession>W9QZD5</accession>
<gene>
    <name evidence="12" type="ORF">L484_007436</name>
</gene>
<dbReference type="GO" id="GO:0015031">
    <property type="term" value="P:protein transport"/>
    <property type="evidence" value="ECO:0007669"/>
    <property type="project" value="UniProtKB-KW"/>
</dbReference>
<keyword evidence="6" id="KW-0256">Endoplasmic reticulum</keyword>
<reference evidence="13" key="1">
    <citation type="submission" date="2013-01" db="EMBL/GenBank/DDBJ databases">
        <title>Draft Genome Sequence of a Mulberry Tree, Morus notabilis C.K. Schneid.</title>
        <authorList>
            <person name="He N."/>
            <person name="Zhao S."/>
        </authorList>
    </citation>
    <scope>NUCLEOTIDE SEQUENCE</scope>
</reference>
<dbReference type="PANTHER" id="PTHR14083">
    <property type="entry name" value="YIP1 INTERACTING FACTOR HOMOLOG YIF1 PROTEIN"/>
    <property type="match status" value="1"/>
</dbReference>
<dbReference type="STRING" id="981085.W9QZD5"/>
<dbReference type="GO" id="GO:0000139">
    <property type="term" value="C:Golgi membrane"/>
    <property type="evidence" value="ECO:0007669"/>
    <property type="project" value="UniProtKB-SubCell"/>
</dbReference>
<keyword evidence="5 11" id="KW-0812">Transmembrane</keyword>
<keyword evidence="4" id="KW-0813">Transport</keyword>
<evidence type="ECO:0000256" key="10">
    <source>
        <dbReference type="ARBA" id="ARBA00023136"/>
    </source>
</evidence>
<dbReference type="PANTHER" id="PTHR14083:SF13">
    <property type="entry name" value="INTEGRAL MEMBRANE HRF1 FAMILY PROTEIN"/>
    <property type="match status" value="1"/>
</dbReference>
<evidence type="ECO:0000256" key="6">
    <source>
        <dbReference type="ARBA" id="ARBA00022824"/>
    </source>
</evidence>
<dbReference type="GO" id="GO:0005793">
    <property type="term" value="C:endoplasmic reticulum-Golgi intermediate compartment"/>
    <property type="evidence" value="ECO:0007669"/>
    <property type="project" value="TreeGrafter"/>
</dbReference>
<evidence type="ECO:0000256" key="9">
    <source>
        <dbReference type="ARBA" id="ARBA00023034"/>
    </source>
</evidence>
<dbReference type="Proteomes" id="UP000030645">
    <property type="component" value="Unassembled WGS sequence"/>
</dbReference>